<name>A0ABN9XTT1_9DINO</name>
<dbReference type="Pfam" id="PF02554">
    <property type="entry name" value="CstA"/>
    <property type="match status" value="1"/>
</dbReference>
<feature type="domain" description="CstA N-terminal" evidence="8">
    <location>
        <begin position="1"/>
        <end position="106"/>
    </location>
</feature>
<dbReference type="InterPro" id="IPR051605">
    <property type="entry name" value="CstA"/>
</dbReference>
<evidence type="ECO:0000256" key="6">
    <source>
        <dbReference type="SAM" id="Phobius"/>
    </source>
</evidence>
<sequence>MLQPRDFINSHQLKVCMALMVLGLLVRSPKLDAVAIRTDVDANAAPIFPTLFTTIACGSVSGFHSLVASGVTSKQLDKMRDARPIGYTAMLGESALAALVIVACCSSGTWASNYGSWPVNWAQGFTPGAALLLEEPRAGRNDLGRPWWWCSW</sequence>
<dbReference type="PANTHER" id="PTHR30252:SF0">
    <property type="entry name" value="PEPTIDE TRANSPORTER CSTA"/>
    <property type="match status" value="1"/>
</dbReference>
<evidence type="ECO:0000256" key="3">
    <source>
        <dbReference type="ARBA" id="ARBA00022692"/>
    </source>
</evidence>
<reference evidence="9" key="1">
    <citation type="submission" date="2023-10" db="EMBL/GenBank/DDBJ databases">
        <authorList>
            <person name="Chen Y."/>
            <person name="Shah S."/>
            <person name="Dougan E. K."/>
            <person name="Thang M."/>
            <person name="Chan C."/>
        </authorList>
    </citation>
    <scope>NUCLEOTIDE SEQUENCE [LARGE SCALE GENOMIC DNA]</scope>
</reference>
<feature type="signal peptide" evidence="7">
    <location>
        <begin position="1"/>
        <end position="33"/>
    </location>
</feature>
<keyword evidence="5 6" id="KW-0472">Membrane</keyword>
<feature type="transmembrane region" description="Helical" evidence="6">
    <location>
        <begin position="49"/>
        <end position="73"/>
    </location>
</feature>
<evidence type="ECO:0000256" key="4">
    <source>
        <dbReference type="ARBA" id="ARBA00022989"/>
    </source>
</evidence>
<comment type="caution">
    <text evidence="9">The sequence shown here is derived from an EMBL/GenBank/DDBJ whole genome shotgun (WGS) entry which is preliminary data.</text>
</comment>
<keyword evidence="4 6" id="KW-1133">Transmembrane helix</keyword>
<dbReference type="EMBL" id="CAUYUJ010021233">
    <property type="protein sequence ID" value="CAK0903449.1"/>
    <property type="molecule type" value="Genomic_DNA"/>
</dbReference>
<dbReference type="Proteomes" id="UP001189429">
    <property type="component" value="Unassembled WGS sequence"/>
</dbReference>
<keyword evidence="2" id="KW-1003">Cell membrane</keyword>
<keyword evidence="7" id="KW-0732">Signal</keyword>
<keyword evidence="3 6" id="KW-0812">Transmembrane</keyword>
<dbReference type="PANTHER" id="PTHR30252">
    <property type="entry name" value="INNER MEMBRANE PEPTIDE TRANSPORTER"/>
    <property type="match status" value="1"/>
</dbReference>
<evidence type="ECO:0000256" key="5">
    <source>
        <dbReference type="ARBA" id="ARBA00023136"/>
    </source>
</evidence>
<evidence type="ECO:0000256" key="2">
    <source>
        <dbReference type="ARBA" id="ARBA00022475"/>
    </source>
</evidence>
<feature type="transmembrane region" description="Helical" evidence="6">
    <location>
        <begin position="85"/>
        <end position="111"/>
    </location>
</feature>
<dbReference type="InterPro" id="IPR003706">
    <property type="entry name" value="CstA_N"/>
</dbReference>
<evidence type="ECO:0000256" key="7">
    <source>
        <dbReference type="SAM" id="SignalP"/>
    </source>
</evidence>
<evidence type="ECO:0000313" key="10">
    <source>
        <dbReference type="Proteomes" id="UP001189429"/>
    </source>
</evidence>
<protein>
    <recommendedName>
        <fullName evidence="8">CstA N-terminal domain-containing protein</fullName>
    </recommendedName>
</protein>
<evidence type="ECO:0000313" key="9">
    <source>
        <dbReference type="EMBL" id="CAK0903449.1"/>
    </source>
</evidence>
<organism evidence="9 10">
    <name type="scientific">Prorocentrum cordatum</name>
    <dbReference type="NCBI Taxonomy" id="2364126"/>
    <lineage>
        <taxon>Eukaryota</taxon>
        <taxon>Sar</taxon>
        <taxon>Alveolata</taxon>
        <taxon>Dinophyceae</taxon>
        <taxon>Prorocentrales</taxon>
        <taxon>Prorocentraceae</taxon>
        <taxon>Prorocentrum</taxon>
    </lineage>
</organism>
<feature type="chain" id="PRO_5045354349" description="CstA N-terminal domain-containing protein" evidence="7">
    <location>
        <begin position="34"/>
        <end position="152"/>
    </location>
</feature>
<accession>A0ABN9XTT1</accession>
<evidence type="ECO:0000256" key="1">
    <source>
        <dbReference type="ARBA" id="ARBA00004651"/>
    </source>
</evidence>
<proteinExistence type="predicted"/>
<keyword evidence="10" id="KW-1185">Reference proteome</keyword>
<gene>
    <name evidence="9" type="ORF">PCOR1329_LOCUS79771</name>
</gene>
<comment type="subcellular location">
    <subcellularLocation>
        <location evidence="1">Cell membrane</location>
        <topology evidence="1">Multi-pass membrane protein</topology>
    </subcellularLocation>
</comment>
<evidence type="ECO:0000259" key="8">
    <source>
        <dbReference type="Pfam" id="PF02554"/>
    </source>
</evidence>